<proteinExistence type="predicted"/>
<accession>A0AC59ZH36</accession>
<reference evidence="1" key="2">
    <citation type="submission" date="2025-03" db="EMBL/GenBank/DDBJ databases">
        <authorList>
            <consortium name="ELIXIR-Norway"/>
            <consortium name="Elixir Norway"/>
        </authorList>
    </citation>
    <scope>NUCLEOTIDE SEQUENCE</scope>
</reference>
<evidence type="ECO:0000313" key="2">
    <source>
        <dbReference type="Proteomes" id="UP001162501"/>
    </source>
</evidence>
<evidence type="ECO:0000313" key="1">
    <source>
        <dbReference type="EMBL" id="CAN0420861.1"/>
    </source>
</evidence>
<dbReference type="Proteomes" id="UP001162501">
    <property type="component" value="Chromosome 3"/>
</dbReference>
<dbReference type="EMBL" id="OX596087">
    <property type="protein sequence ID" value="CAN0420861.1"/>
    <property type="molecule type" value="Genomic_DNA"/>
</dbReference>
<organism evidence="1 2">
    <name type="scientific">Rangifer tarandus platyrhynchus</name>
    <name type="common">Svalbard reindeer</name>
    <dbReference type="NCBI Taxonomy" id="3082113"/>
    <lineage>
        <taxon>Eukaryota</taxon>
        <taxon>Metazoa</taxon>
        <taxon>Chordata</taxon>
        <taxon>Craniata</taxon>
        <taxon>Vertebrata</taxon>
        <taxon>Euteleostomi</taxon>
        <taxon>Mammalia</taxon>
        <taxon>Eutheria</taxon>
        <taxon>Laurasiatheria</taxon>
        <taxon>Artiodactyla</taxon>
        <taxon>Ruminantia</taxon>
        <taxon>Pecora</taxon>
        <taxon>Cervidae</taxon>
        <taxon>Odocoileinae</taxon>
        <taxon>Rangifer</taxon>
    </lineage>
</organism>
<name>A0AC59ZH36_RANTA</name>
<gene>
    <name evidence="1" type="ORF">MRATA1EN22A_LOCUS18261</name>
</gene>
<sequence>MLTVNGLNSLIKRRRVKLYAAYSSVQSLSCLTLCNPMNCSTPGLAVHHQLPEIAQTHVHRVGAAIRPSHPLPSPSLLPSIFPSIRVFSSESFLRIRWPKYWSFSFNISPSNQDSGLISFRMDWLDLLAVQGTLKSLLQHHSSKASILWLSAFFLVQLSHPYMTTGKTIALARQTFVGKVMSLLYNMLSRLVITFLPRSKHLLISWL</sequence>
<reference evidence="1" key="1">
    <citation type="submission" date="2023-05" db="EMBL/GenBank/DDBJ databases">
        <authorList>
            <consortium name="ELIXIR-Norway"/>
        </authorList>
    </citation>
    <scope>NUCLEOTIDE SEQUENCE</scope>
</reference>
<protein>
    <submittedName>
        <fullName evidence="1">Uncharacterized protein</fullName>
    </submittedName>
</protein>